<organism evidence="1 2">
    <name type="scientific">Dendrothele bispora (strain CBS 962.96)</name>
    <dbReference type="NCBI Taxonomy" id="1314807"/>
    <lineage>
        <taxon>Eukaryota</taxon>
        <taxon>Fungi</taxon>
        <taxon>Dikarya</taxon>
        <taxon>Basidiomycota</taxon>
        <taxon>Agaricomycotina</taxon>
        <taxon>Agaricomycetes</taxon>
        <taxon>Agaricomycetidae</taxon>
        <taxon>Agaricales</taxon>
        <taxon>Agaricales incertae sedis</taxon>
        <taxon>Dendrothele</taxon>
    </lineage>
</organism>
<evidence type="ECO:0000313" key="1">
    <source>
        <dbReference type="EMBL" id="THV03164.1"/>
    </source>
</evidence>
<reference evidence="1 2" key="1">
    <citation type="journal article" date="2019" name="Nat. Ecol. Evol.">
        <title>Megaphylogeny resolves global patterns of mushroom evolution.</title>
        <authorList>
            <person name="Varga T."/>
            <person name="Krizsan K."/>
            <person name="Foldi C."/>
            <person name="Dima B."/>
            <person name="Sanchez-Garcia M."/>
            <person name="Sanchez-Ramirez S."/>
            <person name="Szollosi G.J."/>
            <person name="Szarkandi J.G."/>
            <person name="Papp V."/>
            <person name="Albert L."/>
            <person name="Andreopoulos W."/>
            <person name="Angelini C."/>
            <person name="Antonin V."/>
            <person name="Barry K.W."/>
            <person name="Bougher N.L."/>
            <person name="Buchanan P."/>
            <person name="Buyck B."/>
            <person name="Bense V."/>
            <person name="Catcheside P."/>
            <person name="Chovatia M."/>
            <person name="Cooper J."/>
            <person name="Damon W."/>
            <person name="Desjardin D."/>
            <person name="Finy P."/>
            <person name="Geml J."/>
            <person name="Haridas S."/>
            <person name="Hughes K."/>
            <person name="Justo A."/>
            <person name="Karasinski D."/>
            <person name="Kautmanova I."/>
            <person name="Kiss B."/>
            <person name="Kocsube S."/>
            <person name="Kotiranta H."/>
            <person name="LaButti K.M."/>
            <person name="Lechner B.E."/>
            <person name="Liimatainen K."/>
            <person name="Lipzen A."/>
            <person name="Lukacs Z."/>
            <person name="Mihaltcheva S."/>
            <person name="Morgado L.N."/>
            <person name="Niskanen T."/>
            <person name="Noordeloos M.E."/>
            <person name="Ohm R.A."/>
            <person name="Ortiz-Santana B."/>
            <person name="Ovrebo C."/>
            <person name="Racz N."/>
            <person name="Riley R."/>
            <person name="Savchenko A."/>
            <person name="Shiryaev A."/>
            <person name="Soop K."/>
            <person name="Spirin V."/>
            <person name="Szebenyi C."/>
            <person name="Tomsovsky M."/>
            <person name="Tulloss R.E."/>
            <person name="Uehling J."/>
            <person name="Grigoriev I.V."/>
            <person name="Vagvolgyi C."/>
            <person name="Papp T."/>
            <person name="Martin F.M."/>
            <person name="Miettinen O."/>
            <person name="Hibbett D.S."/>
            <person name="Nagy L.G."/>
        </authorList>
    </citation>
    <scope>NUCLEOTIDE SEQUENCE [LARGE SCALE GENOMIC DNA]</scope>
    <source>
        <strain evidence="1 2">CBS 962.96</strain>
    </source>
</reference>
<protein>
    <submittedName>
        <fullName evidence="1">Uncharacterized protein</fullName>
    </submittedName>
</protein>
<keyword evidence="2" id="KW-1185">Reference proteome</keyword>
<gene>
    <name evidence="1" type="ORF">K435DRAFT_571647</name>
</gene>
<proteinExistence type="predicted"/>
<dbReference type="AlphaFoldDB" id="A0A4S8MLR6"/>
<dbReference type="EMBL" id="ML179069">
    <property type="protein sequence ID" value="THV03164.1"/>
    <property type="molecule type" value="Genomic_DNA"/>
</dbReference>
<evidence type="ECO:0000313" key="2">
    <source>
        <dbReference type="Proteomes" id="UP000297245"/>
    </source>
</evidence>
<feature type="non-terminal residue" evidence="1">
    <location>
        <position position="299"/>
    </location>
</feature>
<name>A0A4S8MLR6_DENBC</name>
<dbReference type="Proteomes" id="UP000297245">
    <property type="component" value="Unassembled WGS sequence"/>
</dbReference>
<dbReference type="OrthoDB" id="3259294at2759"/>
<sequence length="299" mass="35548">MTKIVNLLTTKMEMGAPMICMYLLGNPDHYTDHKFLPFYWHQYIKEARSFFDYIYWPKELSHICLYDWARLSEKFKCPKKNSCNEHDEIEEGNEGEYEVQMDVDNTDLNNEYSTGLHKKAYNFLPDHPLYQTHAIRLHKESEYYVVNFVGGGLPRSDQGDYEYYCSTMLALFKPWRNGFDLRENVHPDWRSAFNSHRFTERDRTLMKNFNIRYECLDARDDFRAQLKSNPDLVNSWDDNEDELHHLPDVTESNDTVFPTIDAVEMGDLIVKGAYYEQKLNAMESMKRVMQNVGWTIPYI</sequence>
<accession>A0A4S8MLR6</accession>